<dbReference type="RefSeq" id="WP_369343072.1">
    <property type="nucleotide sequence ID" value="NZ_CP129675.1"/>
</dbReference>
<dbReference type="EMBL" id="CP129675">
    <property type="protein sequence ID" value="XDS46000.1"/>
    <property type="molecule type" value="Genomic_DNA"/>
</dbReference>
<evidence type="ECO:0000256" key="2">
    <source>
        <dbReference type="SAM" id="Phobius"/>
    </source>
</evidence>
<dbReference type="AlphaFoldDB" id="A0AB39UAL7"/>
<evidence type="ECO:0000256" key="1">
    <source>
        <dbReference type="SAM" id="MobiDB-lite"/>
    </source>
</evidence>
<feature type="transmembrane region" description="Helical" evidence="2">
    <location>
        <begin position="241"/>
        <end position="260"/>
    </location>
</feature>
<keyword evidence="2" id="KW-1133">Transmembrane helix</keyword>
<feature type="compositionally biased region" description="Acidic residues" evidence="1">
    <location>
        <begin position="204"/>
        <end position="214"/>
    </location>
</feature>
<name>A0AB39UAL7_9BIFI</name>
<feature type="region of interest" description="Disordered" evidence="1">
    <location>
        <begin position="195"/>
        <end position="225"/>
    </location>
</feature>
<gene>
    <name evidence="3" type="ORF">QN217_07585</name>
</gene>
<keyword evidence="2" id="KW-0472">Membrane</keyword>
<accession>A0AB39UAL7</accession>
<evidence type="ECO:0000313" key="3">
    <source>
        <dbReference type="EMBL" id="XDS46000.1"/>
    </source>
</evidence>
<keyword evidence="2" id="KW-0812">Transmembrane</keyword>
<feature type="transmembrane region" description="Helical" evidence="2">
    <location>
        <begin position="46"/>
        <end position="66"/>
    </location>
</feature>
<proteinExistence type="predicted"/>
<sequence length="281" mass="30091">MSILHFYNQDFYNKDSCNIDSLKSDSLHSAVPQMARDWLRRCSRGAFALISIVLWFGLVAGSSSLAHAEELQTVPSQTAENSIRLDMPLPGRSIAWEMGTGRIPFASAEAVFATVSIDGEYEDAEQFIRVNIADASGSDIASRIRLQELKTFTHRCKVIANACTLHASLSVDESASDAIRSDWLRLRWKFTVQDASDGSSHEDTDNDATGDATDDATGSAGNEANDVKGGGIDSILARTGISAGMALTVCAVLSVAALLVRATHTAIIRRRALSPKRGGGG</sequence>
<reference evidence="3" key="1">
    <citation type="submission" date="2023-07" db="EMBL/GenBank/DDBJ databases">
        <title>Bifidobacterium aquikefiriaerophilum sp. nov. and Bifidobacterium eccum sp. nov., isolated from water kefir.</title>
        <authorList>
            <person name="Breselge S."/>
            <person name="Bellassi P."/>
            <person name="Barcenilla C."/>
            <person name="Alvarez-Ordonez A."/>
            <person name="Morelli L."/>
            <person name="Cotter P.D."/>
        </authorList>
    </citation>
    <scope>NUCLEOTIDE SEQUENCE</scope>
    <source>
        <strain evidence="3">WK048_4_13</strain>
    </source>
</reference>
<organism evidence="3">
    <name type="scientific">Bifidobacterium fermentum</name>
    <dbReference type="NCBI Taxonomy" id="3059035"/>
    <lineage>
        <taxon>Bacteria</taxon>
        <taxon>Bacillati</taxon>
        <taxon>Actinomycetota</taxon>
        <taxon>Actinomycetes</taxon>
        <taxon>Bifidobacteriales</taxon>
        <taxon>Bifidobacteriaceae</taxon>
        <taxon>Bifidobacterium</taxon>
    </lineage>
</organism>
<protein>
    <submittedName>
        <fullName evidence="3">Uncharacterized protein</fullName>
    </submittedName>
</protein>